<organism evidence="1 2">
    <name type="scientific">Platanthera zijinensis</name>
    <dbReference type="NCBI Taxonomy" id="2320716"/>
    <lineage>
        <taxon>Eukaryota</taxon>
        <taxon>Viridiplantae</taxon>
        <taxon>Streptophyta</taxon>
        <taxon>Embryophyta</taxon>
        <taxon>Tracheophyta</taxon>
        <taxon>Spermatophyta</taxon>
        <taxon>Magnoliopsida</taxon>
        <taxon>Liliopsida</taxon>
        <taxon>Asparagales</taxon>
        <taxon>Orchidaceae</taxon>
        <taxon>Orchidoideae</taxon>
        <taxon>Orchideae</taxon>
        <taxon>Orchidinae</taxon>
        <taxon>Platanthera</taxon>
    </lineage>
</organism>
<dbReference type="EMBL" id="JBBWWQ010000009">
    <property type="protein sequence ID" value="KAK8938804.1"/>
    <property type="molecule type" value="Genomic_DNA"/>
</dbReference>
<dbReference type="Proteomes" id="UP001418222">
    <property type="component" value="Unassembled WGS sequence"/>
</dbReference>
<dbReference type="AlphaFoldDB" id="A0AAP0BHN1"/>
<protein>
    <submittedName>
        <fullName evidence="1">Uncharacterized protein</fullName>
    </submittedName>
</protein>
<name>A0AAP0BHN1_9ASPA</name>
<evidence type="ECO:0000313" key="2">
    <source>
        <dbReference type="Proteomes" id="UP001418222"/>
    </source>
</evidence>
<sequence>MTDVHGMTAELTELAGMLDKLYELCDVEGSINASIATKNGGMELLTSLCDFLHGRSSKPLVLSLRTLSSIIHGEKSLS</sequence>
<keyword evidence="2" id="KW-1185">Reference proteome</keyword>
<accession>A0AAP0BHN1</accession>
<evidence type="ECO:0000313" key="1">
    <source>
        <dbReference type="EMBL" id="KAK8938804.1"/>
    </source>
</evidence>
<gene>
    <name evidence="1" type="ORF">KSP39_PZI011434</name>
</gene>
<comment type="caution">
    <text evidence="1">The sequence shown here is derived from an EMBL/GenBank/DDBJ whole genome shotgun (WGS) entry which is preliminary data.</text>
</comment>
<reference evidence="1 2" key="1">
    <citation type="journal article" date="2022" name="Nat. Plants">
        <title>Genomes of leafy and leafless Platanthera orchids illuminate the evolution of mycoheterotrophy.</title>
        <authorList>
            <person name="Li M.H."/>
            <person name="Liu K.W."/>
            <person name="Li Z."/>
            <person name="Lu H.C."/>
            <person name="Ye Q.L."/>
            <person name="Zhang D."/>
            <person name="Wang J.Y."/>
            <person name="Li Y.F."/>
            <person name="Zhong Z.M."/>
            <person name="Liu X."/>
            <person name="Yu X."/>
            <person name="Liu D.K."/>
            <person name="Tu X.D."/>
            <person name="Liu B."/>
            <person name="Hao Y."/>
            <person name="Liao X.Y."/>
            <person name="Jiang Y.T."/>
            <person name="Sun W.H."/>
            <person name="Chen J."/>
            <person name="Chen Y.Q."/>
            <person name="Ai Y."/>
            <person name="Zhai J.W."/>
            <person name="Wu S.S."/>
            <person name="Zhou Z."/>
            <person name="Hsiao Y.Y."/>
            <person name="Wu W.L."/>
            <person name="Chen Y.Y."/>
            <person name="Lin Y.F."/>
            <person name="Hsu J.L."/>
            <person name="Li C.Y."/>
            <person name="Wang Z.W."/>
            <person name="Zhao X."/>
            <person name="Zhong W.Y."/>
            <person name="Ma X.K."/>
            <person name="Ma L."/>
            <person name="Huang J."/>
            <person name="Chen G.Z."/>
            <person name="Huang M.Z."/>
            <person name="Huang L."/>
            <person name="Peng D.H."/>
            <person name="Luo Y.B."/>
            <person name="Zou S.Q."/>
            <person name="Chen S.P."/>
            <person name="Lan S."/>
            <person name="Tsai W.C."/>
            <person name="Van de Peer Y."/>
            <person name="Liu Z.J."/>
        </authorList>
    </citation>
    <scope>NUCLEOTIDE SEQUENCE [LARGE SCALE GENOMIC DNA]</scope>
    <source>
        <strain evidence="1">Lor287</strain>
    </source>
</reference>
<proteinExistence type="predicted"/>